<organism evidence="10 11">
    <name type="scientific">Trichococcus palustris</name>
    <dbReference type="NCBI Taxonomy" id="140314"/>
    <lineage>
        <taxon>Bacteria</taxon>
        <taxon>Bacillati</taxon>
        <taxon>Bacillota</taxon>
        <taxon>Bacilli</taxon>
        <taxon>Lactobacillales</taxon>
        <taxon>Carnobacteriaceae</taxon>
        <taxon>Trichococcus</taxon>
    </lineage>
</organism>
<evidence type="ECO:0000313" key="10">
    <source>
        <dbReference type="EMBL" id="CZQ86927.1"/>
    </source>
</evidence>
<dbReference type="GO" id="GO:0006281">
    <property type="term" value="P:DNA repair"/>
    <property type="evidence" value="ECO:0007669"/>
    <property type="project" value="InterPro"/>
</dbReference>
<feature type="domain" description="DHHA1" evidence="7">
    <location>
        <begin position="333"/>
        <end position="426"/>
    </location>
</feature>
<dbReference type="OrthoDB" id="9809852at2"/>
<keyword evidence="11" id="KW-1185">Reference proteome</keyword>
<protein>
    <recommendedName>
        <fullName evidence="2">Single-stranded-DNA-specific exonuclease RecJ</fullName>
    </recommendedName>
</protein>
<dbReference type="STRING" id="140314.SAMN04488076_105131"/>
<dbReference type="PANTHER" id="PTHR30255">
    <property type="entry name" value="SINGLE-STRANDED-DNA-SPECIFIC EXONUCLEASE RECJ"/>
    <property type="match status" value="1"/>
</dbReference>
<evidence type="ECO:0000259" key="8">
    <source>
        <dbReference type="Pfam" id="PF10141"/>
    </source>
</evidence>
<feature type="domain" description="Single-stranded-DNA-specific exonuclease RecJ C-terminal" evidence="8">
    <location>
        <begin position="554"/>
        <end position="755"/>
    </location>
</feature>
<dbReference type="GO" id="GO:0006310">
    <property type="term" value="P:DNA recombination"/>
    <property type="evidence" value="ECO:0007669"/>
    <property type="project" value="InterPro"/>
</dbReference>
<feature type="domain" description="RecJ OB" evidence="9">
    <location>
        <begin position="441"/>
        <end position="547"/>
    </location>
</feature>
<dbReference type="InterPro" id="IPR041122">
    <property type="entry name" value="RecJ_OB"/>
</dbReference>
<name>A0A143YF04_9LACT</name>
<dbReference type="InterPro" id="IPR038763">
    <property type="entry name" value="DHH_sf"/>
</dbReference>
<dbReference type="PANTHER" id="PTHR30255:SF2">
    <property type="entry name" value="SINGLE-STRANDED-DNA-SPECIFIC EXONUCLEASE RECJ"/>
    <property type="match status" value="1"/>
</dbReference>
<dbReference type="Pfam" id="PF02272">
    <property type="entry name" value="DHHA1"/>
    <property type="match status" value="1"/>
</dbReference>
<dbReference type="Proteomes" id="UP000242754">
    <property type="component" value="Unassembled WGS sequence"/>
</dbReference>
<sequence>MSPEECAKISKSLGLSETFVKLCFQRGLTSEKEIKLFIDGSEMAFHDPFLLYDMEKAVERLSQAIEMGEEIVVYGDYDADGITSTSILVETIEVLGGNVGYYLPNRFTDGYGPNAAAFMKLIENGAQLILTCDNGVTGHEPIEMAKKMGVDVIITDHHELPETLPDAYAVIHPRHPLGEYPFAELSGAGVALKVAAALLGELPYESLDLAAIGTVADLVSLTGENRWLVKQGLTVMKQSQRLGLAALMEAAGVTVDAIDEETIGFTIGPRLNAIGRLDDASPGVELMLSFDESRIGELVDHIQDKNVERQGIVSDIFQKALAELDKFENVPDVIVLGNEEWHEGVLGIVASKIVEETGRPTILFNINKQTGVAKGSARSIEALHIYEALAACKELLSKFGGHKMAAGMSCPATSLADLAKKINEYAAPFHEDILQGETIYVDDILTLSTVTMPFLKELELFKPYGTDNPKPIFGFEDIPLTDVRQIGADNKHLKFKLQENELYLDVIGFNKGNIGNHLNELDKVSLIGELSINKWKDMVKPQLQLKDIKNNQIQFFDKRSSTIQEQMLQIENAVYLFSSSSMMKHFHERIPASSEAVLLSDITVHALREKEYTNLVIFECPSANELVAQLLKGNSFANVYVASYATDSVYSEGIPSKTQFASFYQYIRTHRDINVRNRLDELANYLKIKKNIIIFMIQVFLDAEFVTIEDGFVKEVKDPARRELEKTKAYQNRILKMDAEKLFLFSPFSELTNWMNTQIKAG</sequence>
<evidence type="ECO:0000256" key="4">
    <source>
        <dbReference type="ARBA" id="ARBA00022801"/>
    </source>
</evidence>
<dbReference type="GO" id="GO:0003676">
    <property type="term" value="F:nucleic acid binding"/>
    <property type="evidence" value="ECO:0007669"/>
    <property type="project" value="InterPro"/>
</dbReference>
<keyword evidence="5 10" id="KW-0269">Exonuclease</keyword>
<dbReference type="Pfam" id="PF10141">
    <property type="entry name" value="ssDNA-exonuc_C"/>
    <property type="match status" value="1"/>
</dbReference>
<evidence type="ECO:0000313" key="11">
    <source>
        <dbReference type="Proteomes" id="UP000242754"/>
    </source>
</evidence>
<dbReference type="AlphaFoldDB" id="A0A143YF04"/>
<dbReference type="InterPro" id="IPR004610">
    <property type="entry name" value="RecJ"/>
</dbReference>
<comment type="similarity">
    <text evidence="1">Belongs to the RecJ family.</text>
</comment>
<dbReference type="InterPro" id="IPR001667">
    <property type="entry name" value="DDH_dom"/>
</dbReference>
<evidence type="ECO:0000256" key="5">
    <source>
        <dbReference type="ARBA" id="ARBA00022839"/>
    </source>
</evidence>
<evidence type="ECO:0000256" key="2">
    <source>
        <dbReference type="ARBA" id="ARBA00019841"/>
    </source>
</evidence>
<keyword evidence="4" id="KW-0378">Hydrolase</keyword>
<proteinExistence type="inferred from homology"/>
<dbReference type="Pfam" id="PF01368">
    <property type="entry name" value="DHH"/>
    <property type="match status" value="1"/>
</dbReference>
<dbReference type="NCBIfam" id="TIGR00644">
    <property type="entry name" value="recJ"/>
    <property type="match status" value="1"/>
</dbReference>
<dbReference type="InterPro" id="IPR003156">
    <property type="entry name" value="DHHA1_dom"/>
</dbReference>
<accession>A0A143YF04</accession>
<dbReference type="Gene3D" id="3.90.1640.30">
    <property type="match status" value="1"/>
</dbReference>
<feature type="domain" description="DDH" evidence="6">
    <location>
        <begin position="70"/>
        <end position="214"/>
    </location>
</feature>
<dbReference type="InterPro" id="IPR018779">
    <property type="entry name" value="RecJ_C"/>
</dbReference>
<dbReference type="EMBL" id="FJNE01000002">
    <property type="protein sequence ID" value="CZQ86927.1"/>
    <property type="molecule type" value="Genomic_DNA"/>
</dbReference>
<dbReference type="SUPFAM" id="SSF64182">
    <property type="entry name" value="DHH phosphoesterases"/>
    <property type="match status" value="1"/>
</dbReference>
<evidence type="ECO:0000256" key="1">
    <source>
        <dbReference type="ARBA" id="ARBA00005915"/>
    </source>
</evidence>
<keyword evidence="3" id="KW-0540">Nuclease</keyword>
<dbReference type="Pfam" id="PF17768">
    <property type="entry name" value="RecJ_OB"/>
    <property type="match status" value="1"/>
</dbReference>
<gene>
    <name evidence="10" type="ORF">Tpal_829</name>
</gene>
<reference evidence="10 11" key="1">
    <citation type="submission" date="2016-02" db="EMBL/GenBank/DDBJ databases">
        <authorList>
            <person name="Wen L."/>
            <person name="He K."/>
            <person name="Yang H."/>
        </authorList>
    </citation>
    <scope>NUCLEOTIDE SEQUENCE [LARGE SCALE GENOMIC DNA]</scope>
    <source>
        <strain evidence="10">Trichococcus palustris</strain>
    </source>
</reference>
<evidence type="ECO:0000259" key="9">
    <source>
        <dbReference type="Pfam" id="PF17768"/>
    </source>
</evidence>
<evidence type="ECO:0000259" key="7">
    <source>
        <dbReference type="Pfam" id="PF02272"/>
    </source>
</evidence>
<evidence type="ECO:0000256" key="3">
    <source>
        <dbReference type="ARBA" id="ARBA00022722"/>
    </source>
</evidence>
<evidence type="ECO:0000259" key="6">
    <source>
        <dbReference type="Pfam" id="PF01368"/>
    </source>
</evidence>
<dbReference type="GO" id="GO:0008409">
    <property type="term" value="F:5'-3' exonuclease activity"/>
    <property type="evidence" value="ECO:0007669"/>
    <property type="project" value="InterPro"/>
</dbReference>
<dbReference type="Gene3D" id="3.10.310.30">
    <property type="match status" value="1"/>
</dbReference>
<dbReference type="InterPro" id="IPR051673">
    <property type="entry name" value="SSDNA_exonuclease_RecJ"/>
</dbReference>